<proteinExistence type="predicted"/>
<protein>
    <submittedName>
        <fullName evidence="1">Uncharacterized protein</fullName>
    </submittedName>
</protein>
<keyword evidence="2" id="KW-1185">Reference proteome</keyword>
<organism evidence="1 2">
    <name type="scientific">Parapedobacter indicus</name>
    <dbReference type="NCBI Taxonomy" id="1477437"/>
    <lineage>
        <taxon>Bacteria</taxon>
        <taxon>Pseudomonadati</taxon>
        <taxon>Bacteroidota</taxon>
        <taxon>Sphingobacteriia</taxon>
        <taxon>Sphingobacteriales</taxon>
        <taxon>Sphingobacteriaceae</taxon>
        <taxon>Parapedobacter</taxon>
    </lineage>
</organism>
<accession>A0A1I3EWI2</accession>
<reference evidence="1 2" key="1">
    <citation type="submission" date="2016-10" db="EMBL/GenBank/DDBJ databases">
        <authorList>
            <person name="de Groot N.N."/>
        </authorList>
    </citation>
    <scope>NUCLEOTIDE SEQUENCE [LARGE SCALE GENOMIC DNA]</scope>
    <source>
        <strain evidence="1 2">RK1</strain>
    </source>
</reference>
<gene>
    <name evidence="1" type="ORF">SAMN05444682_10250</name>
</gene>
<name>A0A1I3EWI2_9SPHI</name>
<dbReference type="AlphaFoldDB" id="A0A1I3EWI2"/>
<evidence type="ECO:0000313" key="1">
    <source>
        <dbReference type="EMBL" id="SFI03395.1"/>
    </source>
</evidence>
<dbReference type="EMBL" id="FOQO01000002">
    <property type="protein sequence ID" value="SFI03395.1"/>
    <property type="molecule type" value="Genomic_DNA"/>
</dbReference>
<sequence length="30" mass="3306">MIFYLVTITLSAIGNIAESVYAKNCIRDSV</sequence>
<evidence type="ECO:0000313" key="2">
    <source>
        <dbReference type="Proteomes" id="UP000198670"/>
    </source>
</evidence>
<dbReference type="Proteomes" id="UP000198670">
    <property type="component" value="Unassembled WGS sequence"/>
</dbReference>